<organism evidence="5 6">
    <name type="scientific">Pseudaestuariivita atlantica</name>
    <dbReference type="NCBI Taxonomy" id="1317121"/>
    <lineage>
        <taxon>Bacteria</taxon>
        <taxon>Pseudomonadati</taxon>
        <taxon>Pseudomonadota</taxon>
        <taxon>Alphaproteobacteria</taxon>
        <taxon>Rhodobacterales</taxon>
        <taxon>Paracoccaceae</taxon>
        <taxon>Pseudaestuariivita</taxon>
    </lineage>
</organism>
<dbReference type="Gene3D" id="3.90.950.10">
    <property type="match status" value="1"/>
</dbReference>
<keyword evidence="4" id="KW-0963">Cytoplasm</keyword>
<dbReference type="PANTHER" id="PTHR43213">
    <property type="entry name" value="BIFUNCTIONAL DTTP/UTP PYROPHOSPHATASE/METHYLTRANSFERASE PROTEIN-RELATED"/>
    <property type="match status" value="1"/>
</dbReference>
<dbReference type="OrthoDB" id="9813962at2"/>
<dbReference type="AlphaFoldDB" id="A0A0L1JPR0"/>
<comment type="cofactor">
    <cofactor evidence="1 4">
        <name>a divalent metal cation</name>
        <dbReference type="ChEBI" id="CHEBI:60240"/>
    </cofactor>
</comment>
<dbReference type="GO" id="GO:0005737">
    <property type="term" value="C:cytoplasm"/>
    <property type="evidence" value="ECO:0007669"/>
    <property type="project" value="UniProtKB-SubCell"/>
</dbReference>
<dbReference type="EC" id="3.6.1.9" evidence="4"/>
<sequence>MSNLVLASGSAIRAEMLRKAGVSFDVDVPRIDEETVRRALQAEEAPPRDVADTLAEMKARKISDRHPGAMVLGSDQVLAMDGYIYSKPDSIEELRDQLTQLRGKRHSLISGAVICEDGEPVWRHVGVVHLSMRMFTDSYMEDYIARNWDSVRHSVGGYKIEEEGVRLFTRIDGDYFTILGMPLLPILSYLTSRDMLPQ</sequence>
<dbReference type="SUPFAM" id="SSF52972">
    <property type="entry name" value="ITPase-like"/>
    <property type="match status" value="1"/>
</dbReference>
<comment type="similarity">
    <text evidence="4">Belongs to the Maf family.</text>
</comment>
<dbReference type="HAMAP" id="MF_00528">
    <property type="entry name" value="Maf"/>
    <property type="match status" value="1"/>
</dbReference>
<dbReference type="Proteomes" id="UP000036938">
    <property type="component" value="Unassembled WGS sequence"/>
</dbReference>
<evidence type="ECO:0000313" key="5">
    <source>
        <dbReference type="EMBL" id="KNG93702.1"/>
    </source>
</evidence>
<dbReference type="CDD" id="cd00555">
    <property type="entry name" value="Maf"/>
    <property type="match status" value="1"/>
</dbReference>
<gene>
    <name evidence="5" type="ORF">ATO11_10965</name>
</gene>
<comment type="subcellular location">
    <subcellularLocation>
        <location evidence="4">Cytoplasm</location>
    </subcellularLocation>
</comment>
<dbReference type="RefSeq" id="WP_050530902.1">
    <property type="nucleotide sequence ID" value="NZ_AQQZ01000004.1"/>
</dbReference>
<dbReference type="PATRIC" id="fig|1317121.7.peg.2869"/>
<dbReference type="STRING" id="1317121.ATO11_10965"/>
<accession>A0A0L1JPR0</accession>
<dbReference type="EMBL" id="AQQZ01000004">
    <property type="protein sequence ID" value="KNG93702.1"/>
    <property type="molecule type" value="Genomic_DNA"/>
</dbReference>
<protein>
    <recommendedName>
        <fullName evidence="4">Nucleoside triphosphate pyrophosphatase</fullName>
        <ecNumber evidence="4">3.6.1.9</ecNumber>
    </recommendedName>
    <alternativeName>
        <fullName evidence="4">Nucleotide pyrophosphatase</fullName>
        <shortName evidence="4">Nucleotide PPase</shortName>
    </alternativeName>
</protein>
<evidence type="ECO:0000256" key="1">
    <source>
        <dbReference type="ARBA" id="ARBA00001968"/>
    </source>
</evidence>
<keyword evidence="6" id="KW-1185">Reference proteome</keyword>
<evidence type="ECO:0000256" key="2">
    <source>
        <dbReference type="ARBA" id="ARBA00022801"/>
    </source>
</evidence>
<dbReference type="GO" id="GO:0009117">
    <property type="term" value="P:nucleotide metabolic process"/>
    <property type="evidence" value="ECO:0007669"/>
    <property type="project" value="UniProtKB-KW"/>
</dbReference>
<dbReference type="InterPro" id="IPR029001">
    <property type="entry name" value="ITPase-like_fam"/>
</dbReference>
<dbReference type="InterPro" id="IPR003697">
    <property type="entry name" value="Maf-like"/>
</dbReference>
<evidence type="ECO:0000256" key="4">
    <source>
        <dbReference type="HAMAP-Rule" id="MF_00528"/>
    </source>
</evidence>
<feature type="active site" description="Proton acceptor" evidence="4">
    <location>
        <position position="75"/>
    </location>
</feature>
<reference evidence="5 6" key="1">
    <citation type="journal article" date="2015" name="Int. J. Syst. Evol. Microbiol.">
        <title>Aestuariivita atlantica sp. nov., isolated from deep sea sediment of the Atlantic Ocean.</title>
        <authorList>
            <person name="Li G."/>
            <person name="Lai Q."/>
            <person name="Du Y."/>
            <person name="Liu X."/>
            <person name="Sun F."/>
            <person name="Shao Z."/>
        </authorList>
    </citation>
    <scope>NUCLEOTIDE SEQUENCE [LARGE SCALE GENOMIC DNA]</scope>
    <source>
        <strain evidence="5 6">22II-S11-z3</strain>
    </source>
</reference>
<keyword evidence="3 4" id="KW-0546">Nucleotide metabolism</keyword>
<comment type="catalytic activity">
    <reaction evidence="4">
        <text>a 2'-deoxyribonucleoside 5'-triphosphate + H2O = a 2'-deoxyribonucleoside 5'-phosphate + diphosphate + H(+)</text>
        <dbReference type="Rhea" id="RHEA:44644"/>
        <dbReference type="ChEBI" id="CHEBI:15377"/>
        <dbReference type="ChEBI" id="CHEBI:15378"/>
        <dbReference type="ChEBI" id="CHEBI:33019"/>
        <dbReference type="ChEBI" id="CHEBI:61560"/>
        <dbReference type="ChEBI" id="CHEBI:65317"/>
        <dbReference type="EC" id="3.6.1.9"/>
    </reaction>
</comment>
<comment type="function">
    <text evidence="4">Nucleoside triphosphate pyrophosphatase. May have a dual role in cell division arrest and in preventing the incorporation of modified nucleotides into cellular nucleic acids.</text>
</comment>
<dbReference type="Pfam" id="PF02545">
    <property type="entry name" value="Maf"/>
    <property type="match status" value="1"/>
</dbReference>
<dbReference type="PIRSF" id="PIRSF006305">
    <property type="entry name" value="Maf"/>
    <property type="match status" value="1"/>
</dbReference>
<name>A0A0L1JPR0_9RHOB</name>
<comment type="caution">
    <text evidence="4">Lacks conserved residue(s) required for the propagation of feature annotation.</text>
</comment>
<dbReference type="GO" id="GO:0047429">
    <property type="term" value="F:nucleoside triphosphate diphosphatase activity"/>
    <property type="evidence" value="ECO:0007669"/>
    <property type="project" value="UniProtKB-EC"/>
</dbReference>
<dbReference type="PANTHER" id="PTHR43213:SF5">
    <property type="entry name" value="BIFUNCTIONAL DTTP_UTP PYROPHOSPHATASE_METHYLTRANSFERASE PROTEIN-RELATED"/>
    <property type="match status" value="1"/>
</dbReference>
<evidence type="ECO:0000313" key="6">
    <source>
        <dbReference type="Proteomes" id="UP000036938"/>
    </source>
</evidence>
<comment type="caution">
    <text evidence="5">The sequence shown here is derived from an EMBL/GenBank/DDBJ whole genome shotgun (WGS) entry which is preliminary data.</text>
</comment>
<evidence type="ECO:0000256" key="3">
    <source>
        <dbReference type="ARBA" id="ARBA00023080"/>
    </source>
</evidence>
<proteinExistence type="inferred from homology"/>
<keyword evidence="2 4" id="KW-0378">Hydrolase</keyword>
<comment type="catalytic activity">
    <reaction evidence="4">
        <text>a ribonucleoside 5'-triphosphate + H2O = a ribonucleoside 5'-phosphate + diphosphate + H(+)</text>
        <dbReference type="Rhea" id="RHEA:23996"/>
        <dbReference type="ChEBI" id="CHEBI:15377"/>
        <dbReference type="ChEBI" id="CHEBI:15378"/>
        <dbReference type="ChEBI" id="CHEBI:33019"/>
        <dbReference type="ChEBI" id="CHEBI:58043"/>
        <dbReference type="ChEBI" id="CHEBI:61557"/>
        <dbReference type="EC" id="3.6.1.9"/>
    </reaction>
</comment>